<name>A0ABS4H8A2_9BACI</name>
<dbReference type="Gene3D" id="3.40.50.300">
    <property type="entry name" value="P-loop containing nucleotide triphosphate hydrolases"/>
    <property type="match status" value="1"/>
</dbReference>
<reference evidence="3 4" key="1">
    <citation type="submission" date="2021-03" db="EMBL/GenBank/DDBJ databases">
        <title>Genomic Encyclopedia of Type Strains, Phase IV (KMG-IV): sequencing the most valuable type-strain genomes for metagenomic binning, comparative biology and taxonomic classification.</title>
        <authorList>
            <person name="Goeker M."/>
        </authorList>
    </citation>
    <scope>NUCLEOTIDE SEQUENCE [LARGE SCALE GENOMIC DNA]</scope>
    <source>
        <strain evidence="3 4">DSM 21085</strain>
    </source>
</reference>
<evidence type="ECO:0000313" key="3">
    <source>
        <dbReference type="EMBL" id="MBP1947123.1"/>
    </source>
</evidence>
<keyword evidence="4" id="KW-1185">Reference proteome</keyword>
<organism evidence="3 4">
    <name type="scientific">Virgibacillus litoralis</name>
    <dbReference type="NCBI Taxonomy" id="578221"/>
    <lineage>
        <taxon>Bacteria</taxon>
        <taxon>Bacillati</taxon>
        <taxon>Bacillota</taxon>
        <taxon>Bacilli</taxon>
        <taxon>Bacillales</taxon>
        <taxon>Bacillaceae</taxon>
        <taxon>Virgibacillus</taxon>
    </lineage>
</organism>
<gene>
    <name evidence="3" type="ORF">J2Z82_000046</name>
</gene>
<dbReference type="RefSeq" id="WP_245250975.1">
    <property type="nucleotide sequence ID" value="NZ_JAGGKK010000001.1"/>
</dbReference>
<dbReference type="PANTHER" id="PTHR37291">
    <property type="entry name" value="5-METHYLCYTOSINE-SPECIFIC RESTRICTION ENZYME B"/>
    <property type="match status" value="1"/>
</dbReference>
<evidence type="ECO:0000313" key="4">
    <source>
        <dbReference type="Proteomes" id="UP001519328"/>
    </source>
</evidence>
<dbReference type="Pfam" id="PF07728">
    <property type="entry name" value="AAA_5"/>
    <property type="match status" value="1"/>
</dbReference>
<feature type="domain" description="Type IV methyl-directed restriction enzyme EcoKMcrB subunit DNA-binding" evidence="2">
    <location>
        <begin position="90"/>
        <end position="262"/>
    </location>
</feature>
<dbReference type="InterPro" id="IPR011704">
    <property type="entry name" value="ATPase_dyneun-rel_AAA"/>
</dbReference>
<comment type="caution">
    <text evidence="3">The sequence shown here is derived from an EMBL/GenBank/DDBJ whole genome shotgun (WGS) entry which is preliminary data.</text>
</comment>
<dbReference type="Proteomes" id="UP001519328">
    <property type="component" value="Unassembled WGS sequence"/>
</dbReference>
<dbReference type="EMBL" id="JAGGKK010000001">
    <property type="protein sequence ID" value="MBP1947123.1"/>
    <property type="molecule type" value="Genomic_DNA"/>
</dbReference>
<dbReference type="Gene3D" id="3.30.920.90">
    <property type="match status" value="1"/>
</dbReference>
<protein>
    <submittedName>
        <fullName evidence="3">MoxR-like ATPase</fullName>
    </submittedName>
</protein>
<accession>A0ABS4H8A2</accession>
<feature type="domain" description="ATPase dynein-related AAA" evidence="1">
    <location>
        <begin position="317"/>
        <end position="468"/>
    </location>
</feature>
<dbReference type="InterPro" id="IPR052934">
    <property type="entry name" value="Methyl-DNA_Rec/Restrict_Enz"/>
</dbReference>
<evidence type="ECO:0000259" key="2">
    <source>
        <dbReference type="Pfam" id="PF12102"/>
    </source>
</evidence>
<evidence type="ECO:0000259" key="1">
    <source>
        <dbReference type="Pfam" id="PF07728"/>
    </source>
</evidence>
<dbReference type="Pfam" id="PF12102">
    <property type="entry name" value="MrcB_N"/>
    <property type="match status" value="1"/>
</dbReference>
<proteinExistence type="predicted"/>
<dbReference type="InterPro" id="IPR027417">
    <property type="entry name" value="P-loop_NTPase"/>
</dbReference>
<dbReference type="InterPro" id="IPR021961">
    <property type="entry name" value="McrB_DNA-bd"/>
</dbReference>
<sequence>MADIMKTLPYFKIVLEFLKGLNEYFKVKKQQVLSELAMQIVRNSVGKNLMKESVAEERTRNLFVYLEEVGLVDEEWNLVVEQQIRPMLLKVMKEYVSERNAPFKANELGNFVRNDLVNVFKSLSMVDTEQYTIKASVGQGNWAQVPWLAIMHKDITNTTQKGYYIVYLFSEDMERLYLTLAQGVADNTKETINHIKQDIRDKVFINPNIHTDNELDLGTSSKAIGYRDSTALYIPYEKSDFPSEQQLKEDLSHMINYYEEYISKQSGQVINEKQKDVDETDEEIINHIQSYIESKGFYYKKDEVKNLFVSLRTKPFVILSGISGTGKTKIIELFAESLGAKDENDRFKLIPVRPDWSDGSDLLGYVDIKGDFQKGPLTSVIQKASNDKDNPYFVVLDEMNLARVEYYFSDFLSVMESRKWENGRIITSALLPEEQFQERLTIPPNLYIIGTVNMDETTHPFSKKVLDRANTIEFNEVKLDHFSFPESNDSGSKLLNNERIQSQFLNLKDAYTRHKSIIHEVTEGLIKINDLLSPIQAHIGYRVRDEICFYLIYSRYLMEFDKAFDYQLHQKILPRITATETQAFDVLKGIYQFCTSHQFDEAEADDQAIEMEIIKNARYPKSAKKVYEMLRRGQTDGFTSFWIG</sequence>
<dbReference type="SUPFAM" id="SSF52540">
    <property type="entry name" value="P-loop containing nucleoside triphosphate hydrolases"/>
    <property type="match status" value="1"/>
</dbReference>
<dbReference type="PANTHER" id="PTHR37291:SF1">
    <property type="entry name" value="TYPE IV METHYL-DIRECTED RESTRICTION ENZYME ECOKMCRB SUBUNIT"/>
    <property type="match status" value="1"/>
</dbReference>